<evidence type="ECO:0000313" key="3">
    <source>
        <dbReference type="Proteomes" id="UP000272729"/>
    </source>
</evidence>
<dbReference type="GO" id="GO:0016829">
    <property type="term" value="F:lyase activity"/>
    <property type="evidence" value="ECO:0007669"/>
    <property type="project" value="UniProtKB-KW"/>
</dbReference>
<accession>A0A495XKN0</accession>
<dbReference type="OrthoDB" id="3333873at2"/>
<sequence>MSSRLRRALQTGLTSIVVAGAAVAVAPAASAANAYYVDCSSTGTPLGTQTAPFNALSQVNARTFGAGDSVLFKRGTTCNGQFVASGSGAAGSPVVLGAYGSGGRPVLDGQGAVGETVLLKDVSHWTVQDIRVTNPGTTGERAGVRVRSTTTAAKAGITLTGLEVDNVAGWSNKTGTNAAWFKGSAGISVLSDATAGAIAGLHITDNYVHDTGGGGIKITIKPAQYHTDVYIARNQIISVGGDGIVVHGSDSPLIEHNRADNLGGGAYPFLGGNFAGMWPINSKDPVFQFNEVTRSYPSIYDSTAWDCDGAIVGTCTYQYNFSSNNAGGFFLGCQHCTEYPNYKAKQVIRYNVSQDDCRIAADGDKYSASVYYNNTFYCMARPFDVKVPTASVATTLFANNIFVSQHGSLPVGTGVSYQSNLYWGGFTAPSGDPGAVTSDPRLNYAGGSATGFNSVDGYKLTTGSPALGAGSVVAEAGARDYFGAAVPRADGKVNIGADNSSGVAAKVYGSLREAFNNVGISNDLNPKAGGISKSGRSFSGQALEAAGIKYPSAVVGGVTFNWPQRYYGFPDNVKAAGQRIAVSGSGTKLAFLGASTFGTQTGTGTVTYTDGSTAAFTLSFGDFWASTAIAGNTQAAFMTYHNKPPTTYNLASTGRDEQDVRLWFTSVPLDPAKTVASVTLPDVGGPLATAGIHVFAMEVS</sequence>
<evidence type="ECO:0000256" key="1">
    <source>
        <dbReference type="SAM" id="SignalP"/>
    </source>
</evidence>
<feature type="signal peptide" evidence="1">
    <location>
        <begin position="1"/>
        <end position="31"/>
    </location>
</feature>
<keyword evidence="3" id="KW-1185">Reference proteome</keyword>
<keyword evidence="1" id="KW-0732">Signal</keyword>
<dbReference type="SUPFAM" id="SSF51126">
    <property type="entry name" value="Pectin lyase-like"/>
    <property type="match status" value="1"/>
</dbReference>
<feature type="chain" id="PRO_5019765526" evidence="1">
    <location>
        <begin position="32"/>
        <end position="700"/>
    </location>
</feature>
<dbReference type="RefSeq" id="WP_147459460.1">
    <property type="nucleotide sequence ID" value="NZ_JBIUBA010000018.1"/>
</dbReference>
<dbReference type="SMART" id="SM00710">
    <property type="entry name" value="PbH1"/>
    <property type="match status" value="5"/>
</dbReference>
<protein>
    <submittedName>
        <fullName evidence="2">Parallel beta helix pectate lyase-like protein</fullName>
    </submittedName>
</protein>
<gene>
    <name evidence="2" type="ORF">DFJ66_7572</name>
</gene>
<dbReference type="InterPro" id="IPR012334">
    <property type="entry name" value="Pectin_lyas_fold"/>
</dbReference>
<comment type="caution">
    <text evidence="2">The sequence shown here is derived from an EMBL/GenBank/DDBJ whole genome shotgun (WGS) entry which is preliminary data.</text>
</comment>
<name>A0A495XKN0_9PSEU</name>
<dbReference type="InterPro" id="IPR006626">
    <property type="entry name" value="PbH1"/>
</dbReference>
<dbReference type="AlphaFoldDB" id="A0A495XKN0"/>
<dbReference type="Gene3D" id="2.160.20.10">
    <property type="entry name" value="Single-stranded right-handed beta-helix, Pectin lyase-like"/>
    <property type="match status" value="1"/>
</dbReference>
<organism evidence="2 3">
    <name type="scientific">Saccharothrix variisporea</name>
    <dbReference type="NCBI Taxonomy" id="543527"/>
    <lineage>
        <taxon>Bacteria</taxon>
        <taxon>Bacillati</taxon>
        <taxon>Actinomycetota</taxon>
        <taxon>Actinomycetes</taxon>
        <taxon>Pseudonocardiales</taxon>
        <taxon>Pseudonocardiaceae</taxon>
        <taxon>Saccharothrix</taxon>
    </lineage>
</organism>
<dbReference type="InterPro" id="IPR011050">
    <property type="entry name" value="Pectin_lyase_fold/virulence"/>
</dbReference>
<evidence type="ECO:0000313" key="2">
    <source>
        <dbReference type="EMBL" id="RKT74229.1"/>
    </source>
</evidence>
<proteinExistence type="predicted"/>
<dbReference type="Proteomes" id="UP000272729">
    <property type="component" value="Unassembled WGS sequence"/>
</dbReference>
<keyword evidence="2" id="KW-0456">Lyase</keyword>
<reference evidence="2 3" key="1">
    <citation type="submission" date="2018-10" db="EMBL/GenBank/DDBJ databases">
        <title>Sequencing the genomes of 1000 actinobacteria strains.</title>
        <authorList>
            <person name="Klenk H.-P."/>
        </authorList>
    </citation>
    <scope>NUCLEOTIDE SEQUENCE [LARGE SCALE GENOMIC DNA]</scope>
    <source>
        <strain evidence="2 3">DSM 43911</strain>
    </source>
</reference>
<dbReference type="EMBL" id="RBXR01000001">
    <property type="protein sequence ID" value="RKT74229.1"/>
    <property type="molecule type" value="Genomic_DNA"/>
</dbReference>